<reference evidence="1 2" key="1">
    <citation type="submission" date="2018-06" db="EMBL/GenBank/DDBJ databases">
        <authorList>
            <consortium name="Pathogen Informatics"/>
            <person name="Doyle S."/>
        </authorList>
    </citation>
    <scope>NUCLEOTIDE SEQUENCE [LARGE SCALE GENOMIC DNA]</scope>
    <source>
        <strain evidence="1 2">NCTC9601</strain>
    </source>
</reference>
<gene>
    <name evidence="1" type="ORF">NCTC9601_05554</name>
</gene>
<dbReference type="Proteomes" id="UP000251123">
    <property type="component" value="Unassembled WGS sequence"/>
</dbReference>
<dbReference type="AlphaFoldDB" id="A0A2X3F7L3"/>
<evidence type="ECO:0000313" key="2">
    <source>
        <dbReference type="Proteomes" id="UP000251123"/>
    </source>
</evidence>
<accession>A0A2X3F7L3</accession>
<proteinExistence type="predicted"/>
<sequence length="64" mass="7381">MRANEAHLGLKPYIEFRTHPLANIMSKFYHILAGRSIFINQYQRLLSMDGRAADALSFELTLID</sequence>
<protein>
    <submittedName>
        <fullName evidence="1">Uncharacterized protein</fullName>
    </submittedName>
</protein>
<dbReference type="EMBL" id="UASN01000022">
    <property type="protein sequence ID" value="SQC18750.1"/>
    <property type="molecule type" value="Genomic_DNA"/>
</dbReference>
<name>A0A2X3F7L3_KLEPN</name>
<organism evidence="1 2">
    <name type="scientific">Klebsiella pneumoniae</name>
    <dbReference type="NCBI Taxonomy" id="573"/>
    <lineage>
        <taxon>Bacteria</taxon>
        <taxon>Pseudomonadati</taxon>
        <taxon>Pseudomonadota</taxon>
        <taxon>Gammaproteobacteria</taxon>
        <taxon>Enterobacterales</taxon>
        <taxon>Enterobacteriaceae</taxon>
        <taxon>Klebsiella/Raoultella group</taxon>
        <taxon>Klebsiella</taxon>
        <taxon>Klebsiella pneumoniae complex</taxon>
    </lineage>
</organism>
<evidence type="ECO:0000313" key="1">
    <source>
        <dbReference type="EMBL" id="SQC18750.1"/>
    </source>
</evidence>